<dbReference type="Pfam" id="PF12974">
    <property type="entry name" value="Phosphonate-bd"/>
    <property type="match status" value="1"/>
</dbReference>
<name>A0A1L7AC21_9PROT</name>
<organism evidence="4 5">
    <name type="scientific">Roseomonas gilardii</name>
    <dbReference type="NCBI Taxonomy" id="257708"/>
    <lineage>
        <taxon>Bacteria</taxon>
        <taxon>Pseudomonadati</taxon>
        <taxon>Pseudomonadota</taxon>
        <taxon>Alphaproteobacteria</taxon>
        <taxon>Acetobacterales</taxon>
        <taxon>Roseomonadaceae</taxon>
        <taxon>Roseomonas</taxon>
    </lineage>
</organism>
<evidence type="ECO:0000256" key="2">
    <source>
        <dbReference type="ARBA" id="ARBA00022729"/>
    </source>
</evidence>
<dbReference type="NCBIfam" id="TIGR01098">
    <property type="entry name" value="3A0109s03R"/>
    <property type="match status" value="1"/>
</dbReference>
<dbReference type="EMBL" id="CP015583">
    <property type="protein sequence ID" value="APT56199.1"/>
    <property type="molecule type" value="Genomic_DNA"/>
</dbReference>
<dbReference type="GO" id="GO:0055085">
    <property type="term" value="P:transmembrane transport"/>
    <property type="evidence" value="ECO:0007669"/>
    <property type="project" value="InterPro"/>
</dbReference>
<evidence type="ECO:0000256" key="1">
    <source>
        <dbReference type="ARBA" id="ARBA00007162"/>
    </source>
</evidence>
<feature type="chain" id="PRO_5012408440" evidence="3">
    <location>
        <begin position="21"/>
        <end position="332"/>
    </location>
</feature>
<reference evidence="4 5" key="1">
    <citation type="submission" date="2016-05" db="EMBL/GenBank/DDBJ databases">
        <title>Complete Genome and Methylome Analysis of Psychrotrophic Bacterial Isolates from Antarctic Lake Untersee.</title>
        <authorList>
            <person name="Fomenkov A."/>
            <person name="Akimov V.N."/>
            <person name="Vasilyeva L.V."/>
            <person name="Andersen D."/>
            <person name="Vincze T."/>
            <person name="Roberts R.J."/>
        </authorList>
    </citation>
    <scope>NUCLEOTIDE SEQUENCE [LARGE SCALE GENOMIC DNA]</scope>
    <source>
        <strain evidence="4 5">U14-5</strain>
    </source>
</reference>
<dbReference type="PANTHER" id="PTHR35841:SF1">
    <property type="entry name" value="PHOSPHONATES-BINDING PERIPLASMIC PROTEIN"/>
    <property type="match status" value="1"/>
</dbReference>
<comment type="similarity">
    <text evidence="1">Belongs to the phosphate/phosphite/phosphonate binding protein family.</text>
</comment>
<dbReference type="AlphaFoldDB" id="A0A1L7AC21"/>
<dbReference type="GO" id="GO:0043190">
    <property type="term" value="C:ATP-binding cassette (ABC) transporter complex"/>
    <property type="evidence" value="ECO:0007669"/>
    <property type="project" value="InterPro"/>
</dbReference>
<protein>
    <submittedName>
        <fullName evidence="4">Phosphonate ABC transporter substrate-binding protein</fullName>
    </submittedName>
</protein>
<evidence type="ECO:0000256" key="3">
    <source>
        <dbReference type="SAM" id="SignalP"/>
    </source>
</evidence>
<dbReference type="Proteomes" id="UP000185494">
    <property type="component" value="Chromosome 1"/>
</dbReference>
<dbReference type="RefSeq" id="WP_075797150.1">
    <property type="nucleotide sequence ID" value="NZ_CP015583.1"/>
</dbReference>
<dbReference type="Gene3D" id="3.40.190.10">
    <property type="entry name" value="Periplasmic binding protein-like II"/>
    <property type="match status" value="2"/>
</dbReference>
<dbReference type="KEGG" id="rgi:RGI145_02795"/>
<evidence type="ECO:0000313" key="4">
    <source>
        <dbReference type="EMBL" id="APT56199.1"/>
    </source>
</evidence>
<feature type="signal peptide" evidence="3">
    <location>
        <begin position="1"/>
        <end position="20"/>
    </location>
</feature>
<dbReference type="CDD" id="cd01071">
    <property type="entry name" value="PBP2_PhnD_like"/>
    <property type="match status" value="1"/>
</dbReference>
<dbReference type="PANTHER" id="PTHR35841">
    <property type="entry name" value="PHOSPHONATES-BINDING PERIPLASMIC PROTEIN"/>
    <property type="match status" value="1"/>
</dbReference>
<dbReference type="STRING" id="257708.RGI145_02795"/>
<proteinExistence type="inferred from homology"/>
<dbReference type="SUPFAM" id="SSF53850">
    <property type="entry name" value="Periplasmic binding protein-like II"/>
    <property type="match status" value="1"/>
</dbReference>
<keyword evidence="2 3" id="KW-0732">Signal</keyword>
<accession>A0A1L7AC21</accession>
<gene>
    <name evidence="4" type="ORF">RGI145_02795</name>
</gene>
<evidence type="ECO:0000313" key="5">
    <source>
        <dbReference type="Proteomes" id="UP000185494"/>
    </source>
</evidence>
<sequence length="332" mass="35803">MSTRRILLASSMALPLLARALPVRAEPAPRRTADGSPFPSPGKRAWAAQIPTLRIGISGGENEADRLGRYDGYRKLLEETFQVPVRLYPAADFAGVGQAMAAKQVEVAQMGAAAFAGAWIDTNGGVEPLVAAEQDDGSIGYIAVMVVRADSGITGIAGMKGRSLAWADPNSTSGYFAPRASLRAQGIPTEDGKYFSHTGFAGGHEQAVVAVLQRQYDAACTWASGQGDPAQGYSRGNLRAMVDKGLLRMNDLRVIWHSGLIPTGPIAIRADLPESFRSDLRDFLLALPRVHPDIYRQIERGEGTGFRTVTLSDYELPIALRREEAAARRQRN</sequence>
<dbReference type="InterPro" id="IPR005770">
    <property type="entry name" value="PhnD"/>
</dbReference>